<evidence type="ECO:0000256" key="1">
    <source>
        <dbReference type="SAM" id="Phobius"/>
    </source>
</evidence>
<feature type="transmembrane region" description="Helical" evidence="1">
    <location>
        <begin position="28"/>
        <end position="46"/>
    </location>
</feature>
<proteinExistence type="predicted"/>
<evidence type="ECO:0000313" key="3">
    <source>
        <dbReference type="EMBL" id="HAJ0998506.1"/>
    </source>
</evidence>
<reference evidence="3" key="2">
    <citation type="submission" date="2019-09" db="EMBL/GenBank/DDBJ databases">
        <authorList>
            <consortium name="NCBI Pathogen Detection Project"/>
        </authorList>
    </citation>
    <scope>NUCLEOTIDE SEQUENCE</scope>
    <source>
        <strain evidence="3">EC00605</strain>
    </source>
</reference>
<keyword evidence="1" id="KW-0472">Membrane</keyword>
<protein>
    <submittedName>
        <fullName evidence="3">Zinc ribbon domain-containing protein</fullName>
    </submittedName>
</protein>
<dbReference type="EMBL" id="JAAJRI010000044">
    <property type="protein sequence ID" value="NGE91478.1"/>
    <property type="molecule type" value="Genomic_DNA"/>
</dbReference>
<organism evidence="3">
    <name type="scientific">Escherichia coli</name>
    <dbReference type="NCBI Taxonomy" id="562"/>
    <lineage>
        <taxon>Bacteria</taxon>
        <taxon>Pseudomonadati</taxon>
        <taxon>Pseudomonadota</taxon>
        <taxon>Gammaproteobacteria</taxon>
        <taxon>Enterobacterales</taxon>
        <taxon>Enterobacteriaceae</taxon>
        <taxon>Escherichia</taxon>
    </lineage>
</organism>
<dbReference type="Pfam" id="PF13248">
    <property type="entry name" value="Zn_ribbon_3"/>
    <property type="match status" value="1"/>
</dbReference>
<reference evidence="3" key="1">
    <citation type="journal article" date="2018" name="Genome Biol.">
        <title>SKESA: strategic k-mer extension for scrupulous assemblies.</title>
        <authorList>
            <person name="Souvorov A."/>
            <person name="Agarwala R."/>
            <person name="Lipman D.J."/>
        </authorList>
    </citation>
    <scope>NUCLEOTIDE SEQUENCE [LARGE SCALE GENOMIC DNA]</scope>
    <source>
        <strain evidence="3">EC00605</strain>
    </source>
</reference>
<dbReference type="InterPro" id="IPR059113">
    <property type="entry name" value="Znf_ribbon"/>
</dbReference>
<keyword evidence="1" id="KW-1133">Transmembrane helix</keyword>
<dbReference type="RefSeq" id="WP_021543566.1">
    <property type="nucleotide sequence ID" value="NZ_AP022161.1"/>
</dbReference>
<accession>A0A0A1AHW0</accession>
<sequence>MEVILIALVLGLIPAIIAQSKGRSFWGWWIYGALLFIVALVHSLVIQKDEKTHEQQMVSNGMKKCPYCAELIKEEAIKCKHCGSDLTHNPDSTVSQKTDDEYLEEARRKAGLL</sequence>
<name>A0A0A1AHW0_ECOLX</name>
<keyword evidence="1" id="KW-0812">Transmembrane</keyword>
<reference evidence="4 5" key="3">
    <citation type="submission" date="2020-02" db="EMBL/GenBank/DDBJ databases">
        <title>WGS of Carbapenem-Resistant Enterobacteriaceae.</title>
        <authorList>
            <person name="Tokajian S."/>
            <person name="El Chaar M."/>
            <person name="El Khoury M."/>
        </authorList>
    </citation>
    <scope>NUCLEOTIDE SEQUENCE [LARGE SCALE GENOMIC DNA]</scope>
    <source>
        <strain evidence="4 5">ECM_75</strain>
    </source>
</reference>
<dbReference type="Proteomes" id="UP000472856">
    <property type="component" value="Unassembled WGS sequence"/>
</dbReference>
<evidence type="ECO:0000313" key="4">
    <source>
        <dbReference type="EMBL" id="NGE91478.1"/>
    </source>
</evidence>
<gene>
    <name evidence="4" type="ORF">G5603_25520</name>
    <name evidence="3" type="ORF">HL601_23425</name>
</gene>
<evidence type="ECO:0000259" key="2">
    <source>
        <dbReference type="Pfam" id="PF13248"/>
    </source>
</evidence>
<dbReference type="EMBL" id="DABGZR010000050">
    <property type="protein sequence ID" value="HAJ0998506.1"/>
    <property type="molecule type" value="Genomic_DNA"/>
</dbReference>
<feature type="domain" description="Putative zinc-ribbon" evidence="2">
    <location>
        <begin position="62"/>
        <end position="86"/>
    </location>
</feature>
<dbReference type="AlphaFoldDB" id="A0A0A1AHW0"/>
<comment type="caution">
    <text evidence="3">The sequence shown here is derived from an EMBL/GenBank/DDBJ whole genome shotgun (WGS) entry which is preliminary data.</text>
</comment>
<evidence type="ECO:0000313" key="5">
    <source>
        <dbReference type="Proteomes" id="UP000472856"/>
    </source>
</evidence>